<dbReference type="Proteomes" id="UP000650533">
    <property type="component" value="Chromosome 7"/>
</dbReference>
<dbReference type="EMBL" id="CAJMWR010002744">
    <property type="protein sequence ID" value="CAE6448994.1"/>
    <property type="molecule type" value="Genomic_DNA"/>
</dbReference>
<accession>A0A8H3GGL8</accession>
<feature type="compositionally biased region" description="Basic and acidic residues" evidence="6">
    <location>
        <begin position="7"/>
        <end position="25"/>
    </location>
</feature>
<keyword evidence="4" id="KW-1133">Transmembrane helix</keyword>
<evidence type="ECO:0000313" key="7">
    <source>
        <dbReference type="EMBL" id="CAE6448994.1"/>
    </source>
</evidence>
<dbReference type="GO" id="GO:0022857">
    <property type="term" value="F:transmembrane transporter activity"/>
    <property type="evidence" value="ECO:0007669"/>
    <property type="project" value="TreeGrafter"/>
</dbReference>
<feature type="region of interest" description="Disordered" evidence="6">
    <location>
        <begin position="1"/>
        <end position="25"/>
    </location>
</feature>
<evidence type="ECO:0000313" key="9">
    <source>
        <dbReference type="Proteomes" id="UP000663840"/>
    </source>
</evidence>
<evidence type="ECO:0000256" key="2">
    <source>
        <dbReference type="ARBA" id="ARBA00022448"/>
    </source>
</evidence>
<comment type="subcellular location">
    <subcellularLocation>
        <location evidence="1">Membrane</location>
        <topology evidence="1">Multi-pass membrane protein</topology>
    </subcellularLocation>
</comment>
<proteinExistence type="predicted"/>
<protein>
    <submittedName>
        <fullName evidence="8">Major facilitator superfamily transporter</fullName>
    </submittedName>
</protein>
<gene>
    <name evidence="7" type="ORF">RDB_LOCUS88439</name>
    <name evidence="8" type="ORF">RhiXN_06817</name>
</gene>
<evidence type="ECO:0000256" key="3">
    <source>
        <dbReference type="ARBA" id="ARBA00022692"/>
    </source>
</evidence>
<evidence type="ECO:0000256" key="6">
    <source>
        <dbReference type="SAM" id="MobiDB-lite"/>
    </source>
</evidence>
<reference evidence="8" key="1">
    <citation type="submission" date="2020-05" db="EMBL/GenBank/DDBJ databases">
        <title>Evolutionary and genomic comparisons of hybrid uninucleate and nonhybrid Rhizoctonia fungi.</title>
        <authorList>
            <person name="Li C."/>
            <person name="Chen X."/>
        </authorList>
    </citation>
    <scope>NUCLEOTIDE SEQUENCE</scope>
    <source>
        <strain evidence="8">AG-1 IA</strain>
    </source>
</reference>
<dbReference type="EMBL" id="CP059664">
    <property type="protein sequence ID" value="QRW21828.1"/>
    <property type="molecule type" value="Genomic_DNA"/>
</dbReference>
<evidence type="ECO:0000256" key="4">
    <source>
        <dbReference type="ARBA" id="ARBA00022989"/>
    </source>
</evidence>
<sequence>MPPLYNEKQDVERSSSDIKKDPEHHVHVTATAVDDALRQTMDQAPSEPLTAEAALKLRRKIDKHLLPLMMILYWVQFMDKTTLGNSAILGIRTDTHLDANQ</sequence>
<keyword evidence="3" id="KW-0812">Transmembrane</keyword>
<keyword evidence="2" id="KW-0813">Transport</keyword>
<dbReference type="GO" id="GO:0016020">
    <property type="term" value="C:membrane"/>
    <property type="evidence" value="ECO:0007669"/>
    <property type="project" value="UniProtKB-SubCell"/>
</dbReference>
<dbReference type="OrthoDB" id="538223at2759"/>
<dbReference type="PANTHER" id="PTHR43791:SF63">
    <property type="entry name" value="HIGH AFFINITY CYSTEINE TRANSPORTER"/>
    <property type="match status" value="1"/>
</dbReference>
<dbReference type="PANTHER" id="PTHR43791">
    <property type="entry name" value="PERMEASE-RELATED"/>
    <property type="match status" value="1"/>
</dbReference>
<evidence type="ECO:0000256" key="5">
    <source>
        <dbReference type="ARBA" id="ARBA00023136"/>
    </source>
</evidence>
<evidence type="ECO:0000256" key="1">
    <source>
        <dbReference type="ARBA" id="ARBA00004141"/>
    </source>
</evidence>
<keyword evidence="5" id="KW-0472">Membrane</keyword>
<name>A0A8H3GGL8_9AGAM</name>
<reference evidence="7" key="2">
    <citation type="submission" date="2021-01" db="EMBL/GenBank/DDBJ databases">
        <authorList>
            <person name="Kaushik A."/>
        </authorList>
    </citation>
    <scope>NUCLEOTIDE SEQUENCE</scope>
    <source>
        <strain evidence="7">AG1-1A</strain>
    </source>
</reference>
<organism evidence="7 9">
    <name type="scientific">Rhizoctonia solani</name>
    <dbReference type="NCBI Taxonomy" id="456999"/>
    <lineage>
        <taxon>Eukaryota</taxon>
        <taxon>Fungi</taxon>
        <taxon>Dikarya</taxon>
        <taxon>Basidiomycota</taxon>
        <taxon>Agaricomycotina</taxon>
        <taxon>Agaricomycetes</taxon>
        <taxon>Cantharellales</taxon>
        <taxon>Ceratobasidiaceae</taxon>
        <taxon>Rhizoctonia</taxon>
    </lineage>
</organism>
<dbReference type="Proteomes" id="UP000663840">
    <property type="component" value="Unassembled WGS sequence"/>
</dbReference>
<dbReference type="AlphaFoldDB" id="A0A8H3GGL8"/>
<evidence type="ECO:0000313" key="8">
    <source>
        <dbReference type="EMBL" id="QRW21828.1"/>
    </source>
</evidence>